<evidence type="ECO:0000313" key="3">
    <source>
        <dbReference type="EMBL" id="CAL6066007.1"/>
    </source>
</evidence>
<keyword evidence="4" id="KW-1185">Reference proteome</keyword>
<protein>
    <submittedName>
        <fullName evidence="3">Hypothetical_protein</fullName>
    </submittedName>
</protein>
<name>A0AA86PXC9_9EUKA</name>
<proteinExistence type="predicted"/>
<evidence type="ECO:0000313" key="2">
    <source>
        <dbReference type="EMBL" id="CAI9942154.1"/>
    </source>
</evidence>
<dbReference type="Proteomes" id="UP001642409">
    <property type="component" value="Unassembled WGS sequence"/>
</dbReference>
<keyword evidence="1" id="KW-0472">Membrane</keyword>
<evidence type="ECO:0000256" key="1">
    <source>
        <dbReference type="SAM" id="Phobius"/>
    </source>
</evidence>
<organism evidence="2">
    <name type="scientific">Hexamita inflata</name>
    <dbReference type="NCBI Taxonomy" id="28002"/>
    <lineage>
        <taxon>Eukaryota</taxon>
        <taxon>Metamonada</taxon>
        <taxon>Diplomonadida</taxon>
        <taxon>Hexamitidae</taxon>
        <taxon>Hexamitinae</taxon>
        <taxon>Hexamita</taxon>
    </lineage>
</organism>
<dbReference type="EMBL" id="CAXDID020000258">
    <property type="protein sequence ID" value="CAL6066007.1"/>
    <property type="molecule type" value="Genomic_DNA"/>
</dbReference>
<accession>A0AA86PXC9</accession>
<keyword evidence="1" id="KW-1133">Transmembrane helix</keyword>
<feature type="transmembrane region" description="Helical" evidence="1">
    <location>
        <begin position="21"/>
        <end position="43"/>
    </location>
</feature>
<dbReference type="AlphaFoldDB" id="A0AA86PXC9"/>
<comment type="caution">
    <text evidence="2">The sequence shown here is derived from an EMBL/GenBank/DDBJ whole genome shotgun (WGS) entry which is preliminary data.</text>
</comment>
<dbReference type="EMBL" id="CATOUU010000698">
    <property type="protein sequence ID" value="CAI9942154.1"/>
    <property type="molecule type" value="Genomic_DNA"/>
</dbReference>
<gene>
    <name evidence="2" type="ORF">HINF_LOCUS29799</name>
    <name evidence="3" type="ORF">HINF_LOCUS52113</name>
</gene>
<evidence type="ECO:0000313" key="4">
    <source>
        <dbReference type="Proteomes" id="UP001642409"/>
    </source>
</evidence>
<sequence>MPTQQRPYRALTELLADQFHLIRFLTFQKLVLASLFLFARYFLRFAREVVPLDWHCLMMVAFDALVHQLDQLLCSVLVYLFLQITNFKLEDTSTKKKPDQPRPKQSPTRKAMIRKFLSKRRSPNCKENCKVNLIQRRQ</sequence>
<reference evidence="2" key="1">
    <citation type="submission" date="2023-06" db="EMBL/GenBank/DDBJ databases">
        <authorList>
            <person name="Kurt Z."/>
        </authorList>
    </citation>
    <scope>NUCLEOTIDE SEQUENCE</scope>
</reference>
<reference evidence="3 4" key="2">
    <citation type="submission" date="2024-07" db="EMBL/GenBank/DDBJ databases">
        <authorList>
            <person name="Akdeniz Z."/>
        </authorList>
    </citation>
    <scope>NUCLEOTIDE SEQUENCE [LARGE SCALE GENOMIC DNA]</scope>
</reference>
<keyword evidence="1" id="KW-0812">Transmembrane</keyword>